<accession>A0A516X1Y2</accession>
<protein>
    <submittedName>
        <fullName evidence="2">Uncharacterized protein</fullName>
    </submittedName>
</protein>
<feature type="region of interest" description="Disordered" evidence="1">
    <location>
        <begin position="75"/>
        <end position="118"/>
    </location>
</feature>
<organism evidence="2 3">
    <name type="scientific">Tomitella fengzijianii</name>
    <dbReference type="NCBI Taxonomy" id="2597660"/>
    <lineage>
        <taxon>Bacteria</taxon>
        <taxon>Bacillati</taxon>
        <taxon>Actinomycetota</taxon>
        <taxon>Actinomycetes</taxon>
        <taxon>Mycobacteriales</taxon>
        <taxon>Tomitella</taxon>
    </lineage>
</organism>
<feature type="compositionally biased region" description="Basic and acidic residues" evidence="1">
    <location>
        <begin position="19"/>
        <end position="28"/>
    </location>
</feature>
<feature type="region of interest" description="Disordered" evidence="1">
    <location>
        <begin position="1"/>
        <end position="55"/>
    </location>
</feature>
<evidence type="ECO:0000313" key="3">
    <source>
        <dbReference type="Proteomes" id="UP000317344"/>
    </source>
</evidence>
<dbReference type="AlphaFoldDB" id="A0A516X1Y2"/>
<dbReference type="KEGG" id="toy:FO059_06800"/>
<dbReference type="Proteomes" id="UP000317344">
    <property type="component" value="Chromosome"/>
</dbReference>
<evidence type="ECO:0000313" key="2">
    <source>
        <dbReference type="EMBL" id="QDQ97092.1"/>
    </source>
</evidence>
<reference evidence="2 3" key="1">
    <citation type="submission" date="2019-07" db="EMBL/GenBank/DDBJ databases">
        <title>Tomitella cavernea sp. nov., an actinomycete isolated from soil.</title>
        <authorList>
            <person name="Cheng J."/>
        </authorList>
    </citation>
    <scope>NUCLEOTIDE SEQUENCE [LARGE SCALE GENOMIC DNA]</scope>
    <source>
        <strain evidence="2 3">HY188</strain>
    </source>
</reference>
<dbReference type="RefSeq" id="WP_143907438.1">
    <property type="nucleotide sequence ID" value="NZ_CP041765.1"/>
</dbReference>
<sequence>MTTTTRRGDMPVPVPSVRSDSRCHERVARVISDPDPARADDPDRAAAPVRDAADAEPLRACAAVAARLADDDCGACARPDERERGSRVRALRPGSLPPGLPSGRRLPRSAISFRCPPR</sequence>
<dbReference type="EMBL" id="CP041765">
    <property type="protein sequence ID" value="QDQ97092.1"/>
    <property type="molecule type" value="Genomic_DNA"/>
</dbReference>
<evidence type="ECO:0000256" key="1">
    <source>
        <dbReference type="SAM" id="MobiDB-lite"/>
    </source>
</evidence>
<feature type="compositionally biased region" description="Basic and acidic residues" evidence="1">
    <location>
        <begin position="35"/>
        <end position="44"/>
    </location>
</feature>
<name>A0A516X1Y2_9ACTN</name>
<reference evidence="2 3" key="2">
    <citation type="submission" date="2019-07" db="EMBL/GenBank/DDBJ databases">
        <authorList>
            <person name="Huang Y."/>
        </authorList>
    </citation>
    <scope>NUCLEOTIDE SEQUENCE [LARGE SCALE GENOMIC DNA]</scope>
    <source>
        <strain evidence="2 3">HY188</strain>
    </source>
</reference>
<keyword evidence="3" id="KW-1185">Reference proteome</keyword>
<proteinExistence type="predicted"/>
<gene>
    <name evidence="2" type="ORF">FO059_06800</name>
</gene>